<protein>
    <submittedName>
        <fullName evidence="2">Uncharacterized protein</fullName>
    </submittedName>
</protein>
<accession>A0A3F3PK02</accession>
<organism evidence="2 3">
    <name type="scientific">Aspergillus welwitschiae</name>
    <dbReference type="NCBI Taxonomy" id="1341132"/>
    <lineage>
        <taxon>Eukaryota</taxon>
        <taxon>Fungi</taxon>
        <taxon>Dikarya</taxon>
        <taxon>Ascomycota</taxon>
        <taxon>Pezizomycotina</taxon>
        <taxon>Eurotiomycetes</taxon>
        <taxon>Eurotiomycetidae</taxon>
        <taxon>Eurotiales</taxon>
        <taxon>Aspergillaceae</taxon>
        <taxon>Aspergillus</taxon>
        <taxon>Aspergillus subgen. Circumdati</taxon>
    </lineage>
</organism>
<dbReference type="GO" id="GO:0046983">
    <property type="term" value="F:protein dimerization activity"/>
    <property type="evidence" value="ECO:0007669"/>
    <property type="project" value="InterPro"/>
</dbReference>
<name>A0A3F3PK02_9EURO</name>
<dbReference type="AlphaFoldDB" id="A0A3F3PK02"/>
<proteinExistence type="predicted"/>
<evidence type="ECO:0000313" key="3">
    <source>
        <dbReference type="Proteomes" id="UP000253729"/>
    </source>
</evidence>
<dbReference type="Proteomes" id="UP000253729">
    <property type="component" value="Unassembled WGS sequence"/>
</dbReference>
<dbReference type="GeneID" id="38138161"/>
<gene>
    <name evidence="2" type="ORF">BDQ94DRAFT_163740</name>
</gene>
<dbReference type="STRING" id="1341132.A0A3F3PK02"/>
<dbReference type="EMBL" id="KZ852094">
    <property type="protein sequence ID" value="RDH27275.1"/>
    <property type="molecule type" value="Genomic_DNA"/>
</dbReference>
<dbReference type="RefSeq" id="XP_026620297.1">
    <property type="nucleotide sequence ID" value="XM_026769805.1"/>
</dbReference>
<reference evidence="2 3" key="1">
    <citation type="submission" date="2018-07" db="EMBL/GenBank/DDBJ databases">
        <title>The genomes of Aspergillus section Nigri reveals drivers in fungal speciation.</title>
        <authorList>
            <consortium name="DOE Joint Genome Institute"/>
            <person name="Vesth T.C."/>
            <person name="Nybo J."/>
            <person name="Theobald S."/>
            <person name="Brandl J."/>
            <person name="Frisvad J.C."/>
            <person name="Nielsen K.F."/>
            <person name="Lyhne E.K."/>
            <person name="Kogle M.E."/>
            <person name="Kuo A."/>
            <person name="Riley R."/>
            <person name="Clum A."/>
            <person name="Nolan M."/>
            <person name="Lipzen A."/>
            <person name="Salamov A."/>
            <person name="Henrissat B."/>
            <person name="Wiebenga A."/>
            <person name="De vries R.P."/>
            <person name="Grigoriev I.V."/>
            <person name="Mortensen U.H."/>
            <person name="Andersen M.R."/>
            <person name="Baker S.E."/>
        </authorList>
    </citation>
    <scope>NUCLEOTIDE SEQUENCE [LARGE SCALE GENOMIC DNA]</scope>
    <source>
        <strain evidence="2 3">CBS 139.54b</strain>
    </source>
</reference>
<keyword evidence="3" id="KW-1185">Reference proteome</keyword>
<dbReference type="SUPFAM" id="SSF55455">
    <property type="entry name" value="SRF-like"/>
    <property type="match status" value="1"/>
</dbReference>
<evidence type="ECO:0000256" key="1">
    <source>
        <dbReference type="SAM" id="MobiDB-lite"/>
    </source>
</evidence>
<dbReference type="GO" id="GO:0003677">
    <property type="term" value="F:DNA binding"/>
    <property type="evidence" value="ECO:0007669"/>
    <property type="project" value="InterPro"/>
</dbReference>
<evidence type="ECO:0000313" key="2">
    <source>
        <dbReference type="EMBL" id="RDH27275.1"/>
    </source>
</evidence>
<sequence>MAAKRNLISRRRSNGLRSIRQQQTRRRNSLLRKSFEYCRECDADVFMMIRLRHNGQIVFFNSDSQWPLSREQLASHYPKPQETTWHALAAKYSSPRIRDEKKPPGKVID</sequence>
<feature type="region of interest" description="Disordered" evidence="1">
    <location>
        <begin position="1"/>
        <end position="25"/>
    </location>
</feature>
<dbReference type="GO" id="GO:0045944">
    <property type="term" value="P:positive regulation of transcription by RNA polymerase II"/>
    <property type="evidence" value="ECO:0007669"/>
    <property type="project" value="UniProtKB-ARBA"/>
</dbReference>
<dbReference type="InterPro" id="IPR036879">
    <property type="entry name" value="TF_MADSbox_sf"/>
</dbReference>